<dbReference type="Proteomes" id="UP001057279">
    <property type="component" value="Linkage Group LG23"/>
</dbReference>
<reference evidence="1" key="1">
    <citation type="submission" date="2022-03" db="EMBL/GenBank/DDBJ databases">
        <title>Genomic analyses of argali, domestic sheep and their hybrids provide insights into chromosomal evolution, heterosis and genetic basis of agronomic traits.</title>
        <authorList>
            <person name="Li M."/>
        </authorList>
    </citation>
    <scope>NUCLEOTIDE SEQUENCE</scope>
    <source>
        <strain evidence="1">F1 hybrid</strain>
    </source>
</reference>
<protein>
    <submittedName>
        <fullName evidence="1">Uncharacterized protein</fullName>
    </submittedName>
</protein>
<gene>
    <name evidence="1" type="ORF">MJG53_018225</name>
</gene>
<evidence type="ECO:0000313" key="2">
    <source>
        <dbReference type="Proteomes" id="UP001057279"/>
    </source>
</evidence>
<comment type="caution">
    <text evidence="1">The sequence shown here is derived from an EMBL/GenBank/DDBJ whole genome shotgun (WGS) entry which is preliminary data.</text>
</comment>
<keyword evidence="2" id="KW-1185">Reference proteome</keyword>
<organism evidence="1 2">
    <name type="scientific">Ovis ammon polii x Ovis aries</name>
    <dbReference type="NCBI Taxonomy" id="2918886"/>
    <lineage>
        <taxon>Eukaryota</taxon>
        <taxon>Metazoa</taxon>
        <taxon>Chordata</taxon>
        <taxon>Craniata</taxon>
        <taxon>Vertebrata</taxon>
        <taxon>Euteleostomi</taxon>
        <taxon>Mammalia</taxon>
        <taxon>Eutheria</taxon>
        <taxon>Laurasiatheria</taxon>
        <taxon>Artiodactyla</taxon>
        <taxon>Ruminantia</taxon>
        <taxon>Pecora</taxon>
        <taxon>Bovidae</taxon>
        <taxon>Caprinae</taxon>
        <taxon>Ovis</taxon>
    </lineage>
</organism>
<accession>A0ACB9U6J2</accession>
<sequence length="188" mass="20675">MAAESGDPTEIESPLHKASPNVPSFYRALSSQPSTHIPSPDPPTTLHTLGTYIAFIPLSLFTFPAELATDCKSRLTQDSSSHLDSGTGVRYRTSLSSRKEHGQKDDSEPDSGILVSKKMGNEVELPFLENYSLKNTHFSSGYTLKVLKDKQEQSQSKVNGRRLKPPELFALPSYEPELHPRSGYVGGK</sequence>
<name>A0ACB9U6J2_9CETA</name>
<proteinExistence type="predicted"/>
<evidence type="ECO:0000313" key="1">
    <source>
        <dbReference type="EMBL" id="KAI4559699.1"/>
    </source>
</evidence>
<dbReference type="EMBL" id="CM043048">
    <property type="protein sequence ID" value="KAI4559699.1"/>
    <property type="molecule type" value="Genomic_DNA"/>
</dbReference>